<dbReference type="OrthoDB" id="9811788at2"/>
<evidence type="ECO:0000256" key="4">
    <source>
        <dbReference type="ARBA" id="ARBA00022801"/>
    </source>
</evidence>
<dbReference type="RefSeq" id="WP_106295922.1">
    <property type="nucleotide sequence ID" value="NZ_PVTI01000001.1"/>
</dbReference>
<dbReference type="InterPro" id="IPR051749">
    <property type="entry name" value="PINc/VapC_TA_RNase"/>
</dbReference>
<organism evidence="8 9">
    <name type="scientific">Knoellia remsis</name>
    <dbReference type="NCBI Taxonomy" id="407159"/>
    <lineage>
        <taxon>Bacteria</taxon>
        <taxon>Bacillati</taxon>
        <taxon>Actinomycetota</taxon>
        <taxon>Actinomycetes</taxon>
        <taxon>Micrococcales</taxon>
        <taxon>Intrasporangiaceae</taxon>
        <taxon>Knoellia</taxon>
    </lineage>
</organism>
<keyword evidence="6" id="KW-0800">Toxin</keyword>
<dbReference type="EMBL" id="PVTI01000001">
    <property type="protein sequence ID" value="PRY63611.1"/>
    <property type="molecule type" value="Genomic_DNA"/>
</dbReference>
<keyword evidence="1 6" id="KW-1277">Toxin-antitoxin system</keyword>
<feature type="binding site" evidence="6">
    <location>
        <position position="6"/>
    </location>
    <ligand>
        <name>Mg(2+)</name>
        <dbReference type="ChEBI" id="CHEBI:18420"/>
    </ligand>
</feature>
<proteinExistence type="inferred from homology"/>
<feature type="domain" description="PIN" evidence="7">
    <location>
        <begin position="4"/>
        <end position="124"/>
    </location>
</feature>
<comment type="cofactor">
    <cofactor evidence="6">
        <name>Mg(2+)</name>
        <dbReference type="ChEBI" id="CHEBI:18420"/>
    </cofactor>
</comment>
<keyword evidence="4 6" id="KW-0378">Hydrolase</keyword>
<gene>
    <name evidence="6" type="primary">vapC</name>
    <name evidence="8" type="ORF">BCF74_1019</name>
</gene>
<comment type="similarity">
    <text evidence="6">Belongs to the PINc/VapC protein family.</text>
</comment>
<keyword evidence="2 6" id="KW-0540">Nuclease</keyword>
<dbReference type="Proteomes" id="UP000237822">
    <property type="component" value="Unassembled WGS sequence"/>
</dbReference>
<dbReference type="Pfam" id="PF01850">
    <property type="entry name" value="PIN"/>
    <property type="match status" value="1"/>
</dbReference>
<reference evidence="8 9" key="1">
    <citation type="submission" date="2018-03" db="EMBL/GenBank/DDBJ databases">
        <title>Genomic Encyclopedia of Archaeal and Bacterial Type Strains, Phase II (KMG-II): from individual species to whole genera.</title>
        <authorList>
            <person name="Goeker M."/>
        </authorList>
    </citation>
    <scope>NUCLEOTIDE SEQUENCE [LARGE SCALE GENOMIC DNA]</scope>
    <source>
        <strain evidence="8 9">ATCC BAA-1496</strain>
    </source>
</reference>
<evidence type="ECO:0000256" key="3">
    <source>
        <dbReference type="ARBA" id="ARBA00022723"/>
    </source>
</evidence>
<protein>
    <recommendedName>
        <fullName evidence="6">Ribonuclease VapC</fullName>
        <shortName evidence="6">RNase VapC</shortName>
        <ecNumber evidence="6">3.1.-.-</ecNumber>
    </recommendedName>
    <alternativeName>
        <fullName evidence="6">Toxin VapC</fullName>
    </alternativeName>
</protein>
<dbReference type="GO" id="GO:0004540">
    <property type="term" value="F:RNA nuclease activity"/>
    <property type="evidence" value="ECO:0007669"/>
    <property type="project" value="InterPro"/>
</dbReference>
<dbReference type="GO" id="GO:0090729">
    <property type="term" value="F:toxin activity"/>
    <property type="evidence" value="ECO:0007669"/>
    <property type="project" value="UniProtKB-KW"/>
</dbReference>
<dbReference type="Gene3D" id="3.40.50.1010">
    <property type="entry name" value="5'-nuclease"/>
    <property type="match status" value="1"/>
</dbReference>
<evidence type="ECO:0000259" key="7">
    <source>
        <dbReference type="Pfam" id="PF01850"/>
    </source>
</evidence>
<keyword evidence="3 6" id="KW-0479">Metal-binding</keyword>
<keyword evidence="9" id="KW-1185">Reference proteome</keyword>
<dbReference type="HAMAP" id="MF_00265">
    <property type="entry name" value="VapC_Nob1"/>
    <property type="match status" value="1"/>
</dbReference>
<dbReference type="PANTHER" id="PTHR42740">
    <property type="entry name" value="RIBONUCLEASE VAPC3"/>
    <property type="match status" value="1"/>
</dbReference>
<dbReference type="InterPro" id="IPR022907">
    <property type="entry name" value="VapC_family"/>
</dbReference>
<dbReference type="GO" id="GO:0016787">
    <property type="term" value="F:hydrolase activity"/>
    <property type="evidence" value="ECO:0007669"/>
    <property type="project" value="UniProtKB-KW"/>
</dbReference>
<evidence type="ECO:0000256" key="5">
    <source>
        <dbReference type="ARBA" id="ARBA00022842"/>
    </source>
</evidence>
<evidence type="ECO:0000256" key="1">
    <source>
        <dbReference type="ARBA" id="ARBA00022649"/>
    </source>
</evidence>
<evidence type="ECO:0000313" key="8">
    <source>
        <dbReference type="EMBL" id="PRY63611.1"/>
    </source>
</evidence>
<feature type="binding site" evidence="6">
    <location>
        <position position="99"/>
    </location>
    <ligand>
        <name>Mg(2+)</name>
        <dbReference type="ChEBI" id="CHEBI:18420"/>
    </ligand>
</feature>
<dbReference type="SUPFAM" id="SSF88723">
    <property type="entry name" value="PIN domain-like"/>
    <property type="match status" value="1"/>
</dbReference>
<dbReference type="AlphaFoldDB" id="A0A2T0V0D6"/>
<sequence>MRDLLDTSVWVEFLRGTDSPASRYVESRLVAEPATIATTEVIAMELLAGASGDDALAHVERLVDSLTLVRVVPALDFPAAAALHRRARRQGRTVRHLNDCLIAAIALRTGSVVVHRDADFEVLAATSGLQTRSFVDP</sequence>
<accession>A0A2T0V0D6</accession>
<dbReference type="GO" id="GO:0000287">
    <property type="term" value="F:magnesium ion binding"/>
    <property type="evidence" value="ECO:0007669"/>
    <property type="project" value="UniProtKB-UniRule"/>
</dbReference>
<name>A0A2T0V0D6_9MICO</name>
<comment type="caution">
    <text evidence="8">The sequence shown here is derived from an EMBL/GenBank/DDBJ whole genome shotgun (WGS) entry which is preliminary data.</text>
</comment>
<dbReference type="InterPro" id="IPR029060">
    <property type="entry name" value="PIN-like_dom_sf"/>
</dbReference>
<keyword evidence="5 6" id="KW-0460">Magnesium</keyword>
<dbReference type="EC" id="3.1.-.-" evidence="6"/>
<dbReference type="CDD" id="cd18756">
    <property type="entry name" value="PIN_MtVapC15-VapC11-like"/>
    <property type="match status" value="1"/>
</dbReference>
<dbReference type="PANTHER" id="PTHR42740:SF1">
    <property type="entry name" value="RIBONUCLEASE VAPC3"/>
    <property type="match status" value="1"/>
</dbReference>
<comment type="function">
    <text evidence="6">Toxic component of a toxin-antitoxin (TA) system. An RNase.</text>
</comment>
<evidence type="ECO:0000313" key="9">
    <source>
        <dbReference type="Proteomes" id="UP000237822"/>
    </source>
</evidence>
<dbReference type="InterPro" id="IPR002716">
    <property type="entry name" value="PIN_dom"/>
</dbReference>
<evidence type="ECO:0000256" key="6">
    <source>
        <dbReference type="HAMAP-Rule" id="MF_00265"/>
    </source>
</evidence>
<evidence type="ECO:0000256" key="2">
    <source>
        <dbReference type="ARBA" id="ARBA00022722"/>
    </source>
</evidence>